<comment type="caution">
    <text evidence="2">The sequence shown here is derived from an EMBL/GenBank/DDBJ whole genome shotgun (WGS) entry which is preliminary data.</text>
</comment>
<keyword evidence="1" id="KW-0812">Transmembrane</keyword>
<feature type="transmembrane region" description="Helical" evidence="1">
    <location>
        <begin position="122"/>
        <end position="141"/>
    </location>
</feature>
<dbReference type="EMBL" id="VBSN01000028">
    <property type="protein sequence ID" value="KAA6439970.1"/>
    <property type="molecule type" value="Genomic_DNA"/>
</dbReference>
<gene>
    <name evidence="2" type="ORF">FEM33_09715</name>
</gene>
<feature type="transmembrane region" description="Helical" evidence="1">
    <location>
        <begin position="52"/>
        <end position="85"/>
    </location>
</feature>
<keyword evidence="1" id="KW-0472">Membrane</keyword>
<dbReference type="OrthoDB" id="919207at2"/>
<organism evidence="2 3">
    <name type="scientific">Dyadobacter flavalbus</name>
    <dbReference type="NCBI Taxonomy" id="2579942"/>
    <lineage>
        <taxon>Bacteria</taxon>
        <taxon>Pseudomonadati</taxon>
        <taxon>Bacteroidota</taxon>
        <taxon>Cytophagia</taxon>
        <taxon>Cytophagales</taxon>
        <taxon>Spirosomataceae</taxon>
        <taxon>Dyadobacter</taxon>
    </lineage>
</organism>
<dbReference type="AlphaFoldDB" id="A0A5M8QY51"/>
<keyword evidence="3" id="KW-1185">Reference proteome</keyword>
<feature type="transmembrane region" description="Helical" evidence="1">
    <location>
        <begin position="311"/>
        <end position="327"/>
    </location>
</feature>
<feature type="transmembrane region" description="Helical" evidence="1">
    <location>
        <begin position="211"/>
        <end position="229"/>
    </location>
</feature>
<feature type="transmembrane region" description="Helical" evidence="1">
    <location>
        <begin position="241"/>
        <end position="263"/>
    </location>
</feature>
<keyword evidence="1" id="KW-1133">Transmembrane helix</keyword>
<feature type="transmembrane region" description="Helical" evidence="1">
    <location>
        <begin position="147"/>
        <end position="173"/>
    </location>
</feature>
<sequence length="537" mass="61322">MSVNVPYQDDVDAILGPVGQWATGVKGPVQLWEILTTQDDERRIIMVRLMAIISYSILGFLDFRIVAFFGIATYLVFLLLIFKWFKEENKVPFYLFLPVPFIIFTQVNFGALYQSMVPLQHIAVYVWAFASIWCLSRRTAFYFSLGIFFGLLSIFSDVTGVLILVVGALTLAVQREKLKFLIWVSLIAPPVILYFHNLVVPDFRPSMSDNLLHWDIMIAIVIAMPGMIADVFPRLPDDKRIWIALVSGLIILGFVSYEFIYLIKKVLYGKSDVSLNEIWIWGCIIFLLLTFTAFAFGRAAEGTKSILLNRYKHMFLFWGVLTYLLFLKTSWIKGSYKKAGFICLGLSILYFVNGYFQVWGELDFFRKIILADAYGWSKNRVVPSAPIYLSVKSVVDPMYENCLNHGTYRFPDLPFTDLTKIPVRGYTHVEVNSGQFISVLVPEFKRKSGFDDGAYVILKSRKNMHVLPAQNPQSSLFGLLTTGQFYQGYASSYPLLNQYLTANEEYEVILGVIDGGNKYLLTTGKRINTDPVRYASY</sequence>
<dbReference type="RefSeq" id="WP_139011870.1">
    <property type="nucleotide sequence ID" value="NZ_VBSN01000028.1"/>
</dbReference>
<feature type="transmembrane region" description="Helical" evidence="1">
    <location>
        <begin position="180"/>
        <end position="199"/>
    </location>
</feature>
<proteinExistence type="predicted"/>
<evidence type="ECO:0008006" key="4">
    <source>
        <dbReference type="Google" id="ProtNLM"/>
    </source>
</evidence>
<evidence type="ECO:0000313" key="3">
    <source>
        <dbReference type="Proteomes" id="UP000323994"/>
    </source>
</evidence>
<dbReference type="Proteomes" id="UP000323994">
    <property type="component" value="Unassembled WGS sequence"/>
</dbReference>
<name>A0A5M8QY51_9BACT</name>
<feature type="transmembrane region" description="Helical" evidence="1">
    <location>
        <begin position="278"/>
        <end position="299"/>
    </location>
</feature>
<reference evidence="2 3" key="1">
    <citation type="submission" date="2019-05" db="EMBL/GenBank/DDBJ databases">
        <authorList>
            <person name="Qu J.-H."/>
        </authorList>
    </citation>
    <scope>NUCLEOTIDE SEQUENCE [LARGE SCALE GENOMIC DNA]</scope>
    <source>
        <strain evidence="2 3">NS28</strain>
    </source>
</reference>
<accession>A0A5M8QY51</accession>
<evidence type="ECO:0000313" key="2">
    <source>
        <dbReference type="EMBL" id="KAA6439970.1"/>
    </source>
</evidence>
<feature type="transmembrane region" description="Helical" evidence="1">
    <location>
        <begin position="91"/>
        <end position="110"/>
    </location>
</feature>
<evidence type="ECO:0000256" key="1">
    <source>
        <dbReference type="SAM" id="Phobius"/>
    </source>
</evidence>
<protein>
    <recommendedName>
        <fullName evidence="4">Glycosyltransferase family 39 protein</fullName>
    </recommendedName>
</protein>
<feature type="transmembrane region" description="Helical" evidence="1">
    <location>
        <begin position="339"/>
        <end position="358"/>
    </location>
</feature>